<protein>
    <submittedName>
        <fullName evidence="11">Putative phosphatidylserine decarboxylase</fullName>
        <ecNumber evidence="11">4.1.1.65</ecNumber>
    </submittedName>
</protein>
<proteinExistence type="predicted"/>
<evidence type="ECO:0000313" key="12">
    <source>
        <dbReference type="Proteomes" id="UP000054051"/>
    </source>
</evidence>
<evidence type="ECO:0000256" key="5">
    <source>
        <dbReference type="ARBA" id="ARBA00023136"/>
    </source>
</evidence>
<organism evidence="11 12">
    <name type="scientific">Candidatus Glomeribacter gigasporarum BEG34</name>
    <dbReference type="NCBI Taxonomy" id="1070319"/>
    <lineage>
        <taxon>Bacteria</taxon>
        <taxon>Pseudomonadati</taxon>
        <taxon>Pseudomonadota</taxon>
        <taxon>Betaproteobacteria</taxon>
        <taxon>Burkholderiales</taxon>
        <taxon>Burkholderiaceae</taxon>
        <taxon>Candidatus Glomeribacter</taxon>
    </lineage>
</organism>
<evidence type="ECO:0000256" key="1">
    <source>
        <dbReference type="ARBA" id="ARBA00022475"/>
    </source>
</evidence>
<dbReference type="eggNOG" id="COG0688">
    <property type="taxonomic scope" value="Bacteria"/>
</dbReference>
<dbReference type="RefSeq" id="WP_006682580.1">
    <property type="nucleotide sequence ID" value="NZ_CAFB01000040.1"/>
</dbReference>
<dbReference type="EC" id="4.1.1.65" evidence="11"/>
<evidence type="ECO:0000256" key="6">
    <source>
        <dbReference type="ARBA" id="ARBA00023145"/>
    </source>
</evidence>
<dbReference type="InterPro" id="IPR033175">
    <property type="entry name" value="PSD-A"/>
</dbReference>
<sequence length="240" mass="28047">MAKTLEEWINTDVQEVRDKPIVWLSQYHFFRDPSRLTYLDSQYFFSPADGIILYQQVVEPDECLLDIKGKSYSLRDAIRDESYSQKSLVIGVFMTFFDVHVNRIPYSGRLSYRELDPIDTLNHPMLDVERALLDELRIPLESAGYLHHNQRMVNTIIYASQLSQSYHVLQIADYDVSCITPFILKQNHQRAQGERFSQIRYGSQVDLIIPLSERYEFNPIQQPGYHIEAGLDPLVRIGEK</sequence>
<dbReference type="InterPro" id="IPR003817">
    <property type="entry name" value="PS_Dcarbxylase"/>
</dbReference>
<dbReference type="GO" id="GO:0004609">
    <property type="term" value="F:phosphatidylserine decarboxylase activity"/>
    <property type="evidence" value="ECO:0007669"/>
    <property type="project" value="UniProtKB-EC"/>
</dbReference>
<name>G2J9D8_9BURK</name>
<gene>
    <name evidence="11" type="ORF">CAGGBEG34_230024</name>
</gene>
<dbReference type="Proteomes" id="UP000054051">
    <property type="component" value="Unassembled WGS sequence"/>
</dbReference>
<dbReference type="OrthoDB" id="9790893at2"/>
<reference evidence="11 12" key="1">
    <citation type="submission" date="2011-08" db="EMBL/GenBank/DDBJ databases">
        <title>The genome of the obligate endobacterium of an arbuscular mycorrhizal fungus reveals an interphylum network of nutritional interactions.</title>
        <authorList>
            <person name="Ghignone S."/>
            <person name="Salvioli A."/>
            <person name="Anca I."/>
            <person name="Lumini E."/>
            <person name="Ortu G."/>
            <person name="Petiti L."/>
            <person name="Cruveiller S."/>
            <person name="Bianciotto V."/>
            <person name="Piffanelli P."/>
            <person name="Lanfranco L."/>
            <person name="Bonfante P."/>
        </authorList>
    </citation>
    <scope>NUCLEOTIDE SEQUENCE [LARGE SCALE GENOMIC DNA]</scope>
    <source>
        <strain evidence="11 12">BEG34</strain>
    </source>
</reference>
<evidence type="ECO:0000256" key="3">
    <source>
        <dbReference type="ARBA" id="ARBA00022793"/>
    </source>
</evidence>
<keyword evidence="7" id="KW-0594">Phospholipid biosynthesis</keyword>
<keyword evidence="6" id="KW-0865">Zymogen</keyword>
<keyword evidence="1" id="KW-1003">Cell membrane</keyword>
<dbReference type="STRING" id="1070319.CAGGBEG34_230024"/>
<accession>G2J9D8</accession>
<keyword evidence="12" id="KW-1185">Reference proteome</keyword>
<keyword evidence="9" id="KW-1208">Phospholipid metabolism</keyword>
<dbReference type="Pfam" id="PF02666">
    <property type="entry name" value="PS_Dcarbxylase"/>
    <property type="match status" value="1"/>
</dbReference>
<dbReference type="PANTHER" id="PTHR35809:SF1">
    <property type="entry name" value="ARCHAETIDYLSERINE DECARBOXYLASE PROENZYME-RELATED"/>
    <property type="match status" value="1"/>
</dbReference>
<evidence type="ECO:0000256" key="10">
    <source>
        <dbReference type="ARBA" id="ARBA00023317"/>
    </source>
</evidence>
<evidence type="ECO:0000313" key="11">
    <source>
        <dbReference type="EMBL" id="CCD29385.1"/>
    </source>
</evidence>
<evidence type="ECO:0000256" key="7">
    <source>
        <dbReference type="ARBA" id="ARBA00023209"/>
    </source>
</evidence>
<comment type="caution">
    <text evidence="11">The sequence shown here is derived from an EMBL/GenBank/DDBJ whole genome shotgun (WGS) entry which is preliminary data.</text>
</comment>
<dbReference type="EMBL" id="CAFB01000040">
    <property type="protein sequence ID" value="CCD29385.1"/>
    <property type="molecule type" value="Genomic_DNA"/>
</dbReference>
<dbReference type="PANTHER" id="PTHR35809">
    <property type="entry name" value="ARCHAETIDYLSERINE DECARBOXYLASE PROENZYME-RELATED"/>
    <property type="match status" value="1"/>
</dbReference>
<keyword evidence="3" id="KW-0210">Decarboxylase</keyword>
<evidence type="ECO:0000256" key="4">
    <source>
        <dbReference type="ARBA" id="ARBA00023098"/>
    </source>
</evidence>
<evidence type="ECO:0000256" key="2">
    <source>
        <dbReference type="ARBA" id="ARBA00022516"/>
    </source>
</evidence>
<evidence type="ECO:0000256" key="9">
    <source>
        <dbReference type="ARBA" id="ARBA00023264"/>
    </source>
</evidence>
<dbReference type="AlphaFoldDB" id="G2J9D8"/>
<keyword evidence="2" id="KW-0444">Lipid biosynthesis</keyword>
<evidence type="ECO:0000256" key="8">
    <source>
        <dbReference type="ARBA" id="ARBA00023239"/>
    </source>
</evidence>
<keyword evidence="8 11" id="KW-0456">Lyase</keyword>
<dbReference type="GO" id="GO:0008654">
    <property type="term" value="P:phospholipid biosynthetic process"/>
    <property type="evidence" value="ECO:0007669"/>
    <property type="project" value="UniProtKB-KW"/>
</dbReference>
<keyword evidence="10" id="KW-0670">Pyruvate</keyword>
<keyword evidence="4" id="KW-0443">Lipid metabolism</keyword>
<keyword evidence="5" id="KW-0472">Membrane</keyword>